<keyword evidence="15" id="KW-1185">Reference proteome</keyword>
<dbReference type="GO" id="GO:0005524">
    <property type="term" value="F:ATP binding"/>
    <property type="evidence" value="ECO:0007669"/>
    <property type="project" value="UniProtKB-KW"/>
</dbReference>
<comment type="function">
    <text evidence="10">Catalyzes the transfer of pyrophosphate from adenosine triphosphate (ATP) to 6-hydroxymethyl-7,8-dihydropterin, an enzymatic step in folate biosynthesis pathway.</text>
</comment>
<evidence type="ECO:0000259" key="13">
    <source>
        <dbReference type="Pfam" id="PF01288"/>
    </source>
</evidence>
<keyword evidence="8" id="KW-0067">ATP-binding</keyword>
<dbReference type="InterPro" id="IPR035907">
    <property type="entry name" value="Hppk_sf"/>
</dbReference>
<dbReference type="PANTHER" id="PTHR43071:SF1">
    <property type="entry name" value="2-AMINO-4-HYDROXY-6-HYDROXYMETHYLDIHYDROPTERIDINE PYROPHOSPHOKINASE"/>
    <property type="match status" value="1"/>
</dbReference>
<dbReference type="Proteomes" id="UP000482295">
    <property type="component" value="Unassembled WGS sequence"/>
</dbReference>
<comment type="pathway">
    <text evidence="1">Cofactor biosynthesis; tetrahydrofolate biosynthesis; 2-amino-4-hydroxy-6-hydroxymethyl-7,8-dihydropteridine diphosphate from 7,8-dihydroneopterin triphosphate: step 4/4.</text>
</comment>
<dbReference type="GO" id="GO:0003848">
    <property type="term" value="F:2-amino-4-hydroxy-6-hydroxymethyldihydropteridine diphosphokinase activity"/>
    <property type="evidence" value="ECO:0007669"/>
    <property type="project" value="UniProtKB-EC"/>
</dbReference>
<dbReference type="GO" id="GO:0046656">
    <property type="term" value="P:folic acid biosynthetic process"/>
    <property type="evidence" value="ECO:0007669"/>
    <property type="project" value="UniProtKB-KW"/>
</dbReference>
<keyword evidence="6" id="KW-0547">Nucleotide-binding</keyword>
<evidence type="ECO:0000256" key="3">
    <source>
        <dbReference type="ARBA" id="ARBA00013253"/>
    </source>
</evidence>
<evidence type="ECO:0000256" key="1">
    <source>
        <dbReference type="ARBA" id="ARBA00005051"/>
    </source>
</evidence>
<feature type="domain" description="7,8-dihydro-6-hydroxymethylpterin-pyrophosphokinase" evidence="13">
    <location>
        <begin position="4"/>
        <end position="98"/>
    </location>
</feature>
<evidence type="ECO:0000256" key="12">
    <source>
        <dbReference type="ARBA" id="ARBA00033413"/>
    </source>
</evidence>
<evidence type="ECO:0000256" key="9">
    <source>
        <dbReference type="ARBA" id="ARBA00022909"/>
    </source>
</evidence>
<dbReference type="EMBL" id="VVIQ01000015">
    <property type="protein sequence ID" value="MUL28811.1"/>
    <property type="molecule type" value="Genomic_DNA"/>
</dbReference>
<dbReference type="Pfam" id="PF01288">
    <property type="entry name" value="HPPK"/>
    <property type="match status" value="1"/>
</dbReference>
<name>A0A7C9HNL9_9BACT</name>
<organism evidence="14 15">
    <name type="scientific">Prevotella vespertina</name>
    <dbReference type="NCBI Taxonomy" id="2608404"/>
    <lineage>
        <taxon>Bacteria</taxon>
        <taxon>Pseudomonadati</taxon>
        <taxon>Bacteroidota</taxon>
        <taxon>Bacteroidia</taxon>
        <taxon>Bacteroidales</taxon>
        <taxon>Prevotellaceae</taxon>
        <taxon>Prevotella</taxon>
    </lineage>
</organism>
<dbReference type="UniPathway" id="UPA00077">
    <property type="reaction ID" value="UER00155"/>
</dbReference>
<comment type="caution">
    <text evidence="14">The sequence shown here is derived from an EMBL/GenBank/DDBJ whole genome shotgun (WGS) entry which is preliminary data.</text>
</comment>
<accession>A0A7C9HNL9</accession>
<proteinExistence type="inferred from homology"/>
<evidence type="ECO:0000256" key="7">
    <source>
        <dbReference type="ARBA" id="ARBA00022777"/>
    </source>
</evidence>
<evidence type="ECO:0000256" key="5">
    <source>
        <dbReference type="ARBA" id="ARBA00022679"/>
    </source>
</evidence>
<evidence type="ECO:0000313" key="15">
    <source>
        <dbReference type="Proteomes" id="UP000482295"/>
    </source>
</evidence>
<keyword evidence="5" id="KW-0808">Transferase</keyword>
<evidence type="ECO:0000256" key="2">
    <source>
        <dbReference type="ARBA" id="ARBA00005810"/>
    </source>
</evidence>
<dbReference type="GO" id="GO:0016301">
    <property type="term" value="F:kinase activity"/>
    <property type="evidence" value="ECO:0007669"/>
    <property type="project" value="UniProtKB-KW"/>
</dbReference>
<evidence type="ECO:0000256" key="6">
    <source>
        <dbReference type="ARBA" id="ARBA00022741"/>
    </source>
</evidence>
<evidence type="ECO:0000256" key="4">
    <source>
        <dbReference type="ARBA" id="ARBA00016218"/>
    </source>
</evidence>
<dbReference type="RefSeq" id="WP_009436039.1">
    <property type="nucleotide sequence ID" value="NZ_VVIQ01000015.1"/>
</dbReference>
<evidence type="ECO:0000256" key="8">
    <source>
        <dbReference type="ARBA" id="ARBA00022840"/>
    </source>
</evidence>
<keyword evidence="7 14" id="KW-0418">Kinase</keyword>
<gene>
    <name evidence="14" type="ORF">F0475_10995</name>
</gene>
<evidence type="ECO:0000313" key="14">
    <source>
        <dbReference type="EMBL" id="MUL28811.1"/>
    </source>
</evidence>
<protein>
    <recommendedName>
        <fullName evidence="4">2-amino-4-hydroxy-6-hydroxymethyldihydropteridine pyrophosphokinase</fullName>
        <ecNumber evidence="3">2.7.6.3</ecNumber>
    </recommendedName>
    <alternativeName>
        <fullName evidence="11">6-hydroxymethyl-7,8-dihydropterin pyrophosphokinase</fullName>
    </alternativeName>
    <alternativeName>
        <fullName evidence="12">7,8-dihydro-6-hydroxymethylpterin-pyrophosphokinase</fullName>
    </alternativeName>
</protein>
<evidence type="ECO:0000256" key="11">
    <source>
        <dbReference type="ARBA" id="ARBA00029766"/>
    </source>
</evidence>
<sequence>MKVIITLGSNYNQEENIRKAKERLKELFPNICFSEQKWTEPIGIVSDRFLNCIATFETSYPQAIIERYFKQIETELGDSHENHKNGLVRIDIDLIKYGNKTIRDIIWL</sequence>
<comment type="similarity">
    <text evidence="2">Belongs to the HPPK family.</text>
</comment>
<dbReference type="GO" id="GO:0046654">
    <property type="term" value="P:tetrahydrofolate biosynthetic process"/>
    <property type="evidence" value="ECO:0007669"/>
    <property type="project" value="UniProtKB-UniPathway"/>
</dbReference>
<dbReference type="AlphaFoldDB" id="A0A7C9HNL9"/>
<dbReference type="Gene3D" id="3.30.70.560">
    <property type="entry name" value="7,8-Dihydro-6-hydroxymethylpterin-pyrophosphokinase HPPK"/>
    <property type="match status" value="1"/>
</dbReference>
<dbReference type="EC" id="2.7.6.3" evidence="3"/>
<dbReference type="SUPFAM" id="SSF55083">
    <property type="entry name" value="6-hydroxymethyl-7,8-dihydropterin pyrophosphokinase, HPPK"/>
    <property type="match status" value="1"/>
</dbReference>
<dbReference type="InterPro" id="IPR000550">
    <property type="entry name" value="Hppk"/>
</dbReference>
<keyword evidence="9" id="KW-0289">Folate biosynthesis</keyword>
<reference evidence="14 15" key="1">
    <citation type="submission" date="2019-09" db="EMBL/GenBank/DDBJ databases">
        <title>Prevotella A2879 sp. nov., isolated from an abscess of a patient.</title>
        <authorList>
            <person name="Buhl M."/>
            <person name="Oberhettinger P."/>
        </authorList>
    </citation>
    <scope>NUCLEOTIDE SEQUENCE [LARGE SCALE GENOMIC DNA]</scope>
    <source>
        <strain evidence="14 15">A2879</strain>
    </source>
</reference>
<evidence type="ECO:0000256" key="10">
    <source>
        <dbReference type="ARBA" id="ARBA00029409"/>
    </source>
</evidence>
<dbReference type="PANTHER" id="PTHR43071">
    <property type="entry name" value="2-AMINO-4-HYDROXY-6-HYDROXYMETHYLDIHYDROPTERIDINE PYROPHOSPHOKINASE"/>
    <property type="match status" value="1"/>
</dbReference>